<sequence length="318" mass="34514">MRRFLLIILAVIVAGALGAVGFVWLNMPEPAELSEVEAAYLTEDDRYLDIDGAKVRIREQGPADAPVLLMIHGFTFSLESWDQLADRLDDDFRVVRYDLLGHGLTGPDAMERYAPDERAAFASRVIETLGLEKPVLVGNSLGGLVSWKVAAARPDQVAALVLISPGAYSINGVGDEPVPVPAPVAFYLKNAPEAAVRASFGRIYADPSAVSDERVALAAAMMRREGNGVAFVKSLEEFVLPNPDEDLSRIEAPTLILWGAEDLIVPPEHGPLIEAQVPNARLITYAGVGHVAQEEVPDRVADDLRRFLFALDQEAEQP</sequence>
<dbReference type="InterPro" id="IPR000639">
    <property type="entry name" value="Epox_hydrolase-like"/>
</dbReference>
<gene>
    <name evidence="2" type="ORF">HK107_07435</name>
</gene>
<reference evidence="2 3" key="1">
    <citation type="submission" date="2020-05" db="EMBL/GenBank/DDBJ databases">
        <title>Parvularcula mediterraneae sp. nov., isolated from polypropylene straw from shallow seawater of the seashore of Laganas in Zakynthos island, Greece.</title>
        <authorList>
            <person name="Szabo I."/>
            <person name="Al-Omari J."/>
            <person name="Rado J."/>
            <person name="Szerdahelyi G.S."/>
        </authorList>
    </citation>
    <scope>NUCLEOTIDE SEQUENCE [LARGE SCALE GENOMIC DNA]</scope>
    <source>
        <strain evidence="2 3">ZS-1/3</strain>
    </source>
</reference>
<dbReference type="PRINTS" id="PR00111">
    <property type="entry name" value="ABHYDROLASE"/>
</dbReference>
<protein>
    <submittedName>
        <fullName evidence="2">Alpha/beta hydrolase</fullName>
    </submittedName>
</protein>
<dbReference type="AlphaFoldDB" id="A0A7Y3RM81"/>
<dbReference type="Proteomes" id="UP000536835">
    <property type="component" value="Unassembled WGS sequence"/>
</dbReference>
<keyword evidence="2" id="KW-0378">Hydrolase</keyword>
<comment type="caution">
    <text evidence="2">The sequence shown here is derived from an EMBL/GenBank/DDBJ whole genome shotgun (WGS) entry which is preliminary data.</text>
</comment>
<accession>A0A7Y3RM81</accession>
<organism evidence="2 3">
    <name type="scientific">Parvularcula mediterranea</name>
    <dbReference type="NCBI Taxonomy" id="2732508"/>
    <lineage>
        <taxon>Bacteria</taxon>
        <taxon>Pseudomonadati</taxon>
        <taxon>Pseudomonadota</taxon>
        <taxon>Alphaproteobacteria</taxon>
        <taxon>Parvularculales</taxon>
        <taxon>Parvularculaceae</taxon>
        <taxon>Parvularcula</taxon>
    </lineage>
</organism>
<dbReference type="SUPFAM" id="SSF53474">
    <property type="entry name" value="alpha/beta-Hydrolases"/>
    <property type="match status" value="1"/>
</dbReference>
<dbReference type="Pfam" id="PF00561">
    <property type="entry name" value="Abhydrolase_1"/>
    <property type="match status" value="1"/>
</dbReference>
<dbReference type="PRINTS" id="PR00412">
    <property type="entry name" value="EPOXHYDRLASE"/>
</dbReference>
<dbReference type="GO" id="GO:0016787">
    <property type="term" value="F:hydrolase activity"/>
    <property type="evidence" value="ECO:0007669"/>
    <property type="project" value="UniProtKB-KW"/>
</dbReference>
<dbReference type="Gene3D" id="3.40.50.1820">
    <property type="entry name" value="alpha/beta hydrolase"/>
    <property type="match status" value="1"/>
</dbReference>
<proteinExistence type="predicted"/>
<evidence type="ECO:0000313" key="3">
    <source>
        <dbReference type="Proteomes" id="UP000536835"/>
    </source>
</evidence>
<feature type="domain" description="AB hydrolase-1" evidence="1">
    <location>
        <begin position="66"/>
        <end position="295"/>
    </location>
</feature>
<evidence type="ECO:0000259" key="1">
    <source>
        <dbReference type="Pfam" id="PF00561"/>
    </source>
</evidence>
<name>A0A7Y3RM81_9PROT</name>
<dbReference type="InterPro" id="IPR029058">
    <property type="entry name" value="AB_hydrolase_fold"/>
</dbReference>
<dbReference type="PANTHER" id="PTHR46438:SF11">
    <property type="entry name" value="LIPASE-RELATED"/>
    <property type="match status" value="1"/>
</dbReference>
<keyword evidence="3" id="KW-1185">Reference proteome</keyword>
<dbReference type="PANTHER" id="PTHR46438">
    <property type="entry name" value="ALPHA/BETA-HYDROLASES SUPERFAMILY PROTEIN"/>
    <property type="match status" value="1"/>
</dbReference>
<evidence type="ECO:0000313" key="2">
    <source>
        <dbReference type="EMBL" id="NNU16151.1"/>
    </source>
</evidence>
<dbReference type="InterPro" id="IPR000073">
    <property type="entry name" value="AB_hydrolase_1"/>
</dbReference>
<dbReference type="EMBL" id="JABFCX010000002">
    <property type="protein sequence ID" value="NNU16151.1"/>
    <property type="molecule type" value="Genomic_DNA"/>
</dbReference>
<dbReference type="RefSeq" id="WP_173198140.1">
    <property type="nucleotide sequence ID" value="NZ_JABFCX010000002.1"/>
</dbReference>